<evidence type="ECO:0000259" key="5">
    <source>
        <dbReference type="Pfam" id="PF03081"/>
    </source>
</evidence>
<dbReference type="GO" id="GO:0006887">
    <property type="term" value="P:exocytosis"/>
    <property type="evidence" value="ECO:0007669"/>
    <property type="project" value="UniProtKB-KW"/>
</dbReference>
<comment type="caution">
    <text evidence="6">The sequence shown here is derived from an EMBL/GenBank/DDBJ whole genome shotgun (WGS) entry which is preliminary data.</text>
</comment>
<sequence>MVWLAVFFTTQGRDEGLYLWPPTLQRSIGRLLVARIPAGKNVALLRDVRASILEQTLRKLGVEKLTKDEVQKMQWEILEAKIGSWIEFMWISVKLLFSGERKICNQVFEGIEIIKDQCFAEVTASSVSVLLSFGDAIAKSKRSPEKLFVLLDMYEIMRDLQPEIESIFEGRACTEMRESALSLTKRLAQTAQETFGDFEEAIEKDATKTTVADGTVHPLTSYVLNYVKFLFDYQPILKQLFREFDGGEDTENQMASVTMQIMQALQTNLDGKSKQYKDAALTPLFLMNNIHYMVKSVCKSEANDLLGTDWVQRHRRIVQQHANQYKRIAWGKVWF</sequence>
<dbReference type="Pfam" id="PF03081">
    <property type="entry name" value="Exo70_C"/>
    <property type="match status" value="1"/>
</dbReference>
<dbReference type="InterPro" id="IPR046364">
    <property type="entry name" value="Exo70_C"/>
</dbReference>
<evidence type="ECO:0000313" key="6">
    <source>
        <dbReference type="EMBL" id="RWR85240.1"/>
    </source>
</evidence>
<dbReference type="PANTHER" id="PTHR12542:SF41">
    <property type="entry name" value="EXOCYST COMPLEX COMPONENT 7"/>
    <property type="match status" value="1"/>
</dbReference>
<dbReference type="OrthoDB" id="1922221at2759"/>
<keyword evidence="3 4" id="KW-0268">Exocytosis</keyword>
<dbReference type="GO" id="GO:0015031">
    <property type="term" value="P:protein transport"/>
    <property type="evidence" value="ECO:0007669"/>
    <property type="project" value="UniProtKB-KW"/>
</dbReference>
<proteinExistence type="inferred from homology"/>
<evidence type="ECO:0000256" key="1">
    <source>
        <dbReference type="ARBA" id="ARBA00006756"/>
    </source>
</evidence>
<evidence type="ECO:0000256" key="2">
    <source>
        <dbReference type="ARBA" id="ARBA00022448"/>
    </source>
</evidence>
<dbReference type="GO" id="GO:0000145">
    <property type="term" value="C:exocyst"/>
    <property type="evidence" value="ECO:0007669"/>
    <property type="project" value="InterPro"/>
</dbReference>
<dbReference type="AlphaFoldDB" id="A0A443P354"/>
<keyword evidence="2 4" id="KW-0813">Transport</keyword>
<organism evidence="6 7">
    <name type="scientific">Cinnamomum micranthum f. kanehirae</name>
    <dbReference type="NCBI Taxonomy" id="337451"/>
    <lineage>
        <taxon>Eukaryota</taxon>
        <taxon>Viridiplantae</taxon>
        <taxon>Streptophyta</taxon>
        <taxon>Embryophyta</taxon>
        <taxon>Tracheophyta</taxon>
        <taxon>Spermatophyta</taxon>
        <taxon>Magnoliopsida</taxon>
        <taxon>Magnoliidae</taxon>
        <taxon>Laurales</taxon>
        <taxon>Lauraceae</taxon>
        <taxon>Cinnamomum</taxon>
    </lineage>
</organism>
<gene>
    <name evidence="6" type="ORF">CKAN_01409300</name>
</gene>
<name>A0A443P354_9MAGN</name>
<keyword evidence="4" id="KW-0653">Protein transport</keyword>
<accession>A0A443P354</accession>
<evidence type="ECO:0000256" key="4">
    <source>
        <dbReference type="RuleBase" id="RU365026"/>
    </source>
</evidence>
<evidence type="ECO:0000256" key="3">
    <source>
        <dbReference type="ARBA" id="ARBA00022483"/>
    </source>
</evidence>
<evidence type="ECO:0000313" key="7">
    <source>
        <dbReference type="Proteomes" id="UP000283530"/>
    </source>
</evidence>
<dbReference type="Proteomes" id="UP000283530">
    <property type="component" value="Unassembled WGS sequence"/>
</dbReference>
<protein>
    <recommendedName>
        <fullName evidence="4">Exocyst subunit Exo70 family protein</fullName>
    </recommendedName>
</protein>
<reference evidence="6 7" key="1">
    <citation type="journal article" date="2019" name="Nat. Plants">
        <title>Stout camphor tree genome fills gaps in understanding of flowering plant genome evolution.</title>
        <authorList>
            <person name="Chaw S.M."/>
            <person name="Liu Y.C."/>
            <person name="Wu Y.W."/>
            <person name="Wang H.Y."/>
            <person name="Lin C.I."/>
            <person name="Wu C.S."/>
            <person name="Ke H.M."/>
            <person name="Chang L.Y."/>
            <person name="Hsu C.Y."/>
            <person name="Yang H.T."/>
            <person name="Sudianto E."/>
            <person name="Hsu M.H."/>
            <person name="Wu K.P."/>
            <person name="Wang L.N."/>
            <person name="Leebens-Mack J.H."/>
            <person name="Tsai I.J."/>
        </authorList>
    </citation>
    <scope>NUCLEOTIDE SEQUENCE [LARGE SCALE GENOMIC DNA]</scope>
    <source>
        <strain evidence="7">cv. Chaw 1501</strain>
        <tissue evidence="6">Young leaves</tissue>
    </source>
</reference>
<dbReference type="InterPro" id="IPR004140">
    <property type="entry name" value="Exo70"/>
</dbReference>
<feature type="domain" description="Exocyst complex subunit Exo70 C-terminal" evidence="5">
    <location>
        <begin position="84"/>
        <end position="333"/>
    </location>
</feature>
<comment type="function">
    <text evidence="4">Component of the exocyst complex.</text>
</comment>
<dbReference type="SUPFAM" id="SSF74788">
    <property type="entry name" value="Cullin repeat-like"/>
    <property type="match status" value="1"/>
</dbReference>
<comment type="similarity">
    <text evidence="1 4">Belongs to the EXO70 family.</text>
</comment>
<dbReference type="GO" id="GO:0005546">
    <property type="term" value="F:phosphatidylinositol-4,5-bisphosphate binding"/>
    <property type="evidence" value="ECO:0007669"/>
    <property type="project" value="InterPro"/>
</dbReference>
<dbReference type="STRING" id="337451.A0A443P354"/>
<dbReference type="InterPro" id="IPR016159">
    <property type="entry name" value="Cullin_repeat-like_dom_sf"/>
</dbReference>
<keyword evidence="7" id="KW-1185">Reference proteome</keyword>
<dbReference type="Gene3D" id="1.20.1280.170">
    <property type="entry name" value="Exocyst complex component Exo70"/>
    <property type="match status" value="1"/>
</dbReference>
<dbReference type="EMBL" id="QPKB01000005">
    <property type="protein sequence ID" value="RWR85240.1"/>
    <property type="molecule type" value="Genomic_DNA"/>
</dbReference>
<dbReference type="PANTHER" id="PTHR12542">
    <property type="entry name" value="EXOCYST COMPLEX PROTEIN EXO70"/>
    <property type="match status" value="1"/>
</dbReference>